<sequence length="134" mass="13842">MTLVTQTFKRVILTITMLAALFAVGQNTFTNSPVLEAGSNVFSGVDAGGQKVNVQNNAKSGIFKDMNGLLIIAMGLAGFVVIFALIFAGVKLATAQGNPQNRTQAFIGLGVACVGGWVVYKCLVIAGWVGGFGG</sequence>
<evidence type="ECO:0000256" key="2">
    <source>
        <dbReference type="SAM" id="SignalP"/>
    </source>
</evidence>
<dbReference type="RefSeq" id="WP_016121759.1">
    <property type="nucleotide sequence ID" value="NZ_JBCNIA010000063.1"/>
</dbReference>
<keyword evidence="2" id="KW-0732">Signal</keyword>
<dbReference type="Proteomes" id="UP000035904">
    <property type="component" value="Unassembled WGS sequence"/>
</dbReference>
<dbReference type="PATRIC" id="fig|1392.242.peg.5814"/>
<dbReference type="EMBL" id="LDPG01000007">
    <property type="protein sequence ID" value="KLV18454.1"/>
    <property type="molecule type" value="Genomic_DNA"/>
</dbReference>
<organism evidence="3 4">
    <name type="scientific">Bacillus anthracis</name>
    <name type="common">anthrax bacterium</name>
    <dbReference type="NCBI Taxonomy" id="1392"/>
    <lineage>
        <taxon>Bacteria</taxon>
        <taxon>Bacillati</taxon>
        <taxon>Bacillota</taxon>
        <taxon>Bacilli</taxon>
        <taxon>Bacillales</taxon>
        <taxon>Bacillaceae</taxon>
        <taxon>Bacillus</taxon>
        <taxon>Bacillus cereus group</taxon>
    </lineage>
</organism>
<feature type="transmembrane region" description="Helical" evidence="1">
    <location>
        <begin position="69"/>
        <end position="93"/>
    </location>
</feature>
<keyword evidence="1" id="KW-0472">Membrane</keyword>
<accession>A0A0J1HXP9</accession>
<keyword evidence="1" id="KW-0812">Transmembrane</keyword>
<gene>
    <name evidence="3" type="ORF">ABW01_13870</name>
</gene>
<dbReference type="AlphaFoldDB" id="A0A0J1HXP9"/>
<evidence type="ECO:0000313" key="4">
    <source>
        <dbReference type="Proteomes" id="UP000035904"/>
    </source>
</evidence>
<dbReference type="Pfam" id="PF18895">
    <property type="entry name" value="T4SS_pilin"/>
    <property type="match status" value="1"/>
</dbReference>
<keyword evidence="1" id="KW-1133">Transmembrane helix</keyword>
<protein>
    <recommendedName>
        <fullName evidence="5">PXO1-74</fullName>
    </recommendedName>
</protein>
<proteinExistence type="predicted"/>
<feature type="transmembrane region" description="Helical" evidence="1">
    <location>
        <begin position="105"/>
        <end position="129"/>
    </location>
</feature>
<feature type="signal peptide" evidence="2">
    <location>
        <begin position="1"/>
        <end position="25"/>
    </location>
</feature>
<comment type="caution">
    <text evidence="3">The sequence shown here is derived from an EMBL/GenBank/DDBJ whole genome shotgun (WGS) entry which is preliminary data.</text>
</comment>
<evidence type="ECO:0000256" key="1">
    <source>
        <dbReference type="SAM" id="Phobius"/>
    </source>
</evidence>
<evidence type="ECO:0000313" key="3">
    <source>
        <dbReference type="EMBL" id="KLV18454.1"/>
    </source>
</evidence>
<feature type="chain" id="PRO_5038727219" description="PXO1-74" evidence="2">
    <location>
        <begin position="26"/>
        <end position="134"/>
    </location>
</feature>
<evidence type="ECO:0008006" key="5">
    <source>
        <dbReference type="Google" id="ProtNLM"/>
    </source>
</evidence>
<name>A0A0J1HXP9_BACAN</name>
<reference evidence="3 4" key="1">
    <citation type="submission" date="2015-05" db="EMBL/GenBank/DDBJ databases">
        <title>Whole genome sequence and identification of bacterial endophytes from Costus igneus.</title>
        <authorList>
            <person name="Lee Y.P."/>
            <person name="Gan H.M."/>
            <person name="Eng W."/>
            <person name="Wheatley M.S."/>
            <person name="Caraballo A."/>
            <person name="Polter S."/>
            <person name="Savka M.A."/>
            <person name="Hudson A.O."/>
        </authorList>
    </citation>
    <scope>NUCLEOTIDE SEQUENCE [LARGE SCALE GENOMIC DNA]</scope>
    <source>
        <strain evidence="3 4">RIT375</strain>
    </source>
</reference>
<dbReference type="InterPro" id="IPR043993">
    <property type="entry name" value="T4SS_pilin"/>
</dbReference>